<dbReference type="HOGENOM" id="CLU_2808508_0_0_11"/>
<feature type="region of interest" description="Disordered" evidence="1">
    <location>
        <begin position="25"/>
        <end position="67"/>
    </location>
</feature>
<dbReference type="AlphaFoldDB" id="E6K056"/>
<comment type="caution">
    <text evidence="2">The sequence shown here is derived from an EMBL/GenBank/DDBJ whole genome shotgun (WGS) entry which is preliminary data.</text>
</comment>
<protein>
    <submittedName>
        <fullName evidence="2">Uncharacterized protein</fullName>
    </submittedName>
</protein>
<evidence type="ECO:0000313" key="3">
    <source>
        <dbReference type="Proteomes" id="UP000004946"/>
    </source>
</evidence>
<dbReference type="EMBL" id="AEON01000001">
    <property type="protein sequence ID" value="EFT84168.1"/>
    <property type="molecule type" value="Genomic_DNA"/>
</dbReference>
<gene>
    <name evidence="2" type="ORF">HMPREF0620_1173</name>
</gene>
<keyword evidence="3" id="KW-1185">Reference proteome</keyword>
<organism evidence="2 3">
    <name type="scientific">Parascardovia denticolens DSM 10105 = JCM 12538</name>
    <dbReference type="NCBI Taxonomy" id="864564"/>
    <lineage>
        <taxon>Bacteria</taxon>
        <taxon>Bacillati</taxon>
        <taxon>Actinomycetota</taxon>
        <taxon>Actinomycetes</taxon>
        <taxon>Bifidobacteriales</taxon>
        <taxon>Bifidobacteriaceae</taxon>
        <taxon>Parascardovia</taxon>
    </lineage>
</organism>
<reference evidence="2 3" key="1">
    <citation type="submission" date="2010-12" db="EMBL/GenBank/DDBJ databases">
        <authorList>
            <person name="Muzny D."/>
            <person name="Qin X."/>
            <person name="Buhay C."/>
            <person name="Dugan-Rocha S."/>
            <person name="Ding Y."/>
            <person name="Chen G."/>
            <person name="Hawes A."/>
            <person name="Holder M."/>
            <person name="Jhangiani S."/>
            <person name="Johnson A."/>
            <person name="Khan Z."/>
            <person name="Li Z."/>
            <person name="Liu W."/>
            <person name="Liu X."/>
            <person name="Perez L."/>
            <person name="Shen H."/>
            <person name="Wang Q."/>
            <person name="Watt J."/>
            <person name="Xi L."/>
            <person name="Xin Y."/>
            <person name="Zhou J."/>
            <person name="Deng J."/>
            <person name="Jiang H."/>
            <person name="Liu Y."/>
            <person name="Qu J."/>
            <person name="Song X.-Z."/>
            <person name="Zhang L."/>
            <person name="Villasana D."/>
            <person name="Johnson A."/>
            <person name="Liu J."/>
            <person name="Liyanage D."/>
            <person name="Lorensuhewa L."/>
            <person name="Robinson T."/>
            <person name="Song A."/>
            <person name="Song B.-B."/>
            <person name="Dinh H."/>
            <person name="Thornton R."/>
            <person name="Coyle M."/>
            <person name="Francisco L."/>
            <person name="Jackson L."/>
            <person name="Javaid M."/>
            <person name="Korchina V."/>
            <person name="Kovar C."/>
            <person name="Mata R."/>
            <person name="Mathew T."/>
            <person name="Ngo R."/>
            <person name="Nguyen L."/>
            <person name="Nguyen N."/>
            <person name="Okwuonu G."/>
            <person name="Ongeri F."/>
            <person name="Pham C."/>
            <person name="Simmons D."/>
            <person name="Wilczek-Boney K."/>
            <person name="Hale W."/>
            <person name="Jakkamsetti A."/>
            <person name="Pham P."/>
            <person name="Ruth R."/>
            <person name="San Lucas F."/>
            <person name="Warren J."/>
            <person name="Zhang J."/>
            <person name="Zhao Z."/>
            <person name="Zhou C."/>
            <person name="Zhu D."/>
            <person name="Lee S."/>
            <person name="Bess C."/>
            <person name="Blankenburg K."/>
            <person name="Forbes L."/>
            <person name="Fu Q."/>
            <person name="Gubbala S."/>
            <person name="Hirani K."/>
            <person name="Jayaseelan J.C."/>
            <person name="Lara F."/>
            <person name="Munidasa M."/>
            <person name="Palculict T."/>
            <person name="Patil S."/>
            <person name="Pu L.-L."/>
            <person name="Saada N."/>
            <person name="Tang L."/>
            <person name="Weissenberger G."/>
            <person name="Zhu Y."/>
            <person name="Hemphill L."/>
            <person name="Shang Y."/>
            <person name="Youmans B."/>
            <person name="Ayvaz T."/>
            <person name="Ross M."/>
            <person name="Santibanez J."/>
            <person name="Aqrawi P."/>
            <person name="Gross S."/>
            <person name="Joshi V."/>
            <person name="Fowler G."/>
            <person name="Nazareth L."/>
            <person name="Reid J."/>
            <person name="Worley K."/>
            <person name="Petrosino J."/>
            <person name="Highlander S."/>
            <person name="Gibbs R."/>
        </authorList>
    </citation>
    <scope>NUCLEOTIDE SEQUENCE [LARGE SCALE GENOMIC DNA]</scope>
    <source>
        <strain evidence="2 3">DSM 10105</strain>
    </source>
</reference>
<accession>E6K056</accession>
<evidence type="ECO:0000313" key="2">
    <source>
        <dbReference type="EMBL" id="EFT84168.1"/>
    </source>
</evidence>
<evidence type="ECO:0000256" key="1">
    <source>
        <dbReference type="SAM" id="MobiDB-lite"/>
    </source>
</evidence>
<proteinExistence type="predicted"/>
<name>E6K056_PARDN</name>
<dbReference type="Proteomes" id="UP000004946">
    <property type="component" value="Chromosome"/>
</dbReference>
<sequence length="67" mass="7264">MPHGRIRIQHIFILAIQAYDPVRHRAGDNSGLTAAGGRPPLSAFRWKTTRTGAFPAESAGPQGQSLR</sequence>